<dbReference type="SUPFAM" id="SSF56784">
    <property type="entry name" value="HAD-like"/>
    <property type="match status" value="1"/>
</dbReference>
<comment type="caution">
    <text evidence="2">The sequence shown here is derived from an EMBL/GenBank/DDBJ whole genome shotgun (WGS) entry which is preliminary data.</text>
</comment>
<protein>
    <recommendedName>
        <fullName evidence="4">HAD family hydrolase</fullName>
    </recommendedName>
</protein>
<evidence type="ECO:0000313" key="2">
    <source>
        <dbReference type="EMBL" id="OGE64613.1"/>
    </source>
</evidence>
<dbReference type="InterPro" id="IPR036412">
    <property type="entry name" value="HAD-like_sf"/>
</dbReference>
<accession>A0A1F5MGY1</accession>
<dbReference type="PANTHER" id="PTHR43316">
    <property type="entry name" value="HYDROLASE, HALOACID DELAHOGENASE-RELATED"/>
    <property type="match status" value="1"/>
</dbReference>
<dbReference type="PANTHER" id="PTHR43316:SF8">
    <property type="entry name" value="HAD FAMILY HYDROLASE"/>
    <property type="match status" value="1"/>
</dbReference>
<dbReference type="Proteomes" id="UP000183317">
    <property type="component" value="Unassembled WGS sequence"/>
</dbReference>
<dbReference type="AlphaFoldDB" id="A0A1F5MGY1"/>
<evidence type="ECO:0000313" key="3">
    <source>
        <dbReference type="Proteomes" id="UP000183317"/>
    </source>
</evidence>
<keyword evidence="1" id="KW-0378">Hydrolase</keyword>
<dbReference type="Pfam" id="PF13242">
    <property type="entry name" value="Hydrolase_like"/>
    <property type="match status" value="1"/>
</dbReference>
<dbReference type="Gene3D" id="3.40.50.1000">
    <property type="entry name" value="HAD superfamily/HAD-like"/>
    <property type="match status" value="1"/>
</dbReference>
<proteinExistence type="predicted"/>
<organism evidence="2 3">
    <name type="scientific">Candidatus Daviesbacteria bacterium RIFCSPLOWO2_02_FULL_36_8</name>
    <dbReference type="NCBI Taxonomy" id="1797793"/>
    <lineage>
        <taxon>Bacteria</taxon>
        <taxon>Candidatus Daviesiibacteriota</taxon>
    </lineage>
</organism>
<evidence type="ECO:0008006" key="4">
    <source>
        <dbReference type="Google" id="ProtNLM"/>
    </source>
</evidence>
<dbReference type="InterPro" id="IPR051540">
    <property type="entry name" value="S-2-haloacid_dehalogenase"/>
</dbReference>
<name>A0A1F5MGY1_9BACT</name>
<sequence length="151" mass="17226">MIEAVVFDYTNTISEMETGNLYPEVLNVLEELVGRGIRLGLVSRASNAKDRLSEFNNLDLGRYFEVIDVVLVGNNKNFDEILKKLDVKPKETIIVGDRVKSEILEGNRIGARTVWIRRGRFATEEPETDLEQPDYRIDSLVQLLEIVDKLS</sequence>
<gene>
    <name evidence="2" type="ORF">A3J13_01285</name>
</gene>
<evidence type="ECO:0000256" key="1">
    <source>
        <dbReference type="ARBA" id="ARBA00022801"/>
    </source>
</evidence>
<reference evidence="2 3" key="1">
    <citation type="journal article" date="2016" name="Nat. Commun.">
        <title>Thousands of microbial genomes shed light on interconnected biogeochemical processes in an aquifer system.</title>
        <authorList>
            <person name="Anantharaman K."/>
            <person name="Brown C.T."/>
            <person name="Hug L.A."/>
            <person name="Sharon I."/>
            <person name="Castelle C.J."/>
            <person name="Probst A.J."/>
            <person name="Thomas B.C."/>
            <person name="Singh A."/>
            <person name="Wilkins M.J."/>
            <person name="Karaoz U."/>
            <person name="Brodie E.L."/>
            <person name="Williams K.H."/>
            <person name="Hubbard S.S."/>
            <person name="Banfield J.F."/>
        </authorList>
    </citation>
    <scope>NUCLEOTIDE SEQUENCE [LARGE SCALE GENOMIC DNA]</scope>
</reference>
<dbReference type="GO" id="GO:0016787">
    <property type="term" value="F:hydrolase activity"/>
    <property type="evidence" value="ECO:0007669"/>
    <property type="project" value="UniProtKB-KW"/>
</dbReference>
<dbReference type="EMBL" id="MFDU01000005">
    <property type="protein sequence ID" value="OGE64613.1"/>
    <property type="molecule type" value="Genomic_DNA"/>
</dbReference>
<dbReference type="InterPro" id="IPR023214">
    <property type="entry name" value="HAD_sf"/>
</dbReference>